<feature type="compositionally biased region" description="Polar residues" evidence="1">
    <location>
        <begin position="240"/>
        <end position="249"/>
    </location>
</feature>
<feature type="region of interest" description="Disordered" evidence="1">
    <location>
        <begin position="112"/>
        <end position="165"/>
    </location>
</feature>
<feature type="compositionally biased region" description="Low complexity" evidence="1">
    <location>
        <begin position="203"/>
        <end position="223"/>
    </location>
</feature>
<protein>
    <submittedName>
        <fullName evidence="3">Uncharacterized protein</fullName>
    </submittedName>
</protein>
<feature type="compositionally biased region" description="Gly residues" evidence="1">
    <location>
        <begin position="149"/>
        <end position="162"/>
    </location>
</feature>
<gene>
    <name evidence="3" type="ORF">BGW36DRAFT_358991</name>
</gene>
<reference evidence="3" key="1">
    <citation type="submission" date="2021-12" db="EMBL/GenBank/DDBJ databases">
        <title>Convergent genome expansion in fungi linked to evolution of root-endophyte symbiosis.</title>
        <authorList>
            <consortium name="DOE Joint Genome Institute"/>
            <person name="Ke Y.-H."/>
            <person name="Bonito G."/>
            <person name="Liao H.-L."/>
            <person name="Looney B."/>
            <person name="Rojas-Flechas A."/>
            <person name="Nash J."/>
            <person name="Hameed K."/>
            <person name="Schadt C."/>
            <person name="Martin F."/>
            <person name="Crous P.W."/>
            <person name="Miettinen O."/>
            <person name="Magnuson J.K."/>
            <person name="Labbe J."/>
            <person name="Jacobson D."/>
            <person name="Doktycz M.J."/>
            <person name="Veneault-Fourrey C."/>
            <person name="Kuo A."/>
            <person name="Mondo S."/>
            <person name="Calhoun S."/>
            <person name="Riley R."/>
            <person name="Ohm R."/>
            <person name="LaButti K."/>
            <person name="Andreopoulos B."/>
            <person name="Pangilinan J."/>
            <person name="Nolan M."/>
            <person name="Tritt A."/>
            <person name="Clum A."/>
            <person name="Lipzen A."/>
            <person name="Daum C."/>
            <person name="Barry K."/>
            <person name="Grigoriev I.V."/>
            <person name="Vilgalys R."/>
        </authorList>
    </citation>
    <scope>NUCLEOTIDE SEQUENCE</scope>
    <source>
        <strain evidence="3">PMI_201</strain>
    </source>
</reference>
<comment type="caution">
    <text evidence="3">The sequence shown here is derived from an EMBL/GenBank/DDBJ whole genome shotgun (WGS) entry which is preliminary data.</text>
</comment>
<feature type="signal peptide" evidence="2">
    <location>
        <begin position="1"/>
        <end position="20"/>
    </location>
</feature>
<evidence type="ECO:0000256" key="2">
    <source>
        <dbReference type="SAM" id="SignalP"/>
    </source>
</evidence>
<evidence type="ECO:0000313" key="3">
    <source>
        <dbReference type="EMBL" id="KAH8697188.1"/>
    </source>
</evidence>
<feature type="compositionally biased region" description="Low complexity" evidence="1">
    <location>
        <begin position="123"/>
        <end position="148"/>
    </location>
</feature>
<dbReference type="AlphaFoldDB" id="A0AAD4Q0H6"/>
<organism evidence="3 4">
    <name type="scientific">Talaromyces proteolyticus</name>
    <dbReference type="NCBI Taxonomy" id="1131652"/>
    <lineage>
        <taxon>Eukaryota</taxon>
        <taxon>Fungi</taxon>
        <taxon>Dikarya</taxon>
        <taxon>Ascomycota</taxon>
        <taxon>Pezizomycotina</taxon>
        <taxon>Eurotiomycetes</taxon>
        <taxon>Eurotiomycetidae</taxon>
        <taxon>Eurotiales</taxon>
        <taxon>Trichocomaceae</taxon>
        <taxon>Talaromyces</taxon>
        <taxon>Talaromyces sect. Bacilispori</taxon>
    </lineage>
</organism>
<dbReference type="GeneID" id="70244316"/>
<feature type="chain" id="PRO_5042240596" evidence="2">
    <location>
        <begin position="21"/>
        <end position="285"/>
    </location>
</feature>
<keyword evidence="2" id="KW-0732">Signal</keyword>
<name>A0AAD4Q0H6_9EURO</name>
<evidence type="ECO:0000313" key="4">
    <source>
        <dbReference type="Proteomes" id="UP001201262"/>
    </source>
</evidence>
<proteinExistence type="predicted"/>
<dbReference type="Proteomes" id="UP001201262">
    <property type="component" value="Unassembled WGS sequence"/>
</dbReference>
<dbReference type="EMBL" id="JAJTJA010000006">
    <property type="protein sequence ID" value="KAH8697188.1"/>
    <property type="molecule type" value="Genomic_DNA"/>
</dbReference>
<accession>A0AAD4Q0H6</accession>
<keyword evidence="4" id="KW-1185">Reference proteome</keyword>
<dbReference type="RefSeq" id="XP_046071889.1">
    <property type="nucleotide sequence ID" value="XM_046214029.1"/>
</dbReference>
<evidence type="ECO:0000256" key="1">
    <source>
        <dbReference type="SAM" id="MobiDB-lite"/>
    </source>
</evidence>
<sequence length="285" mass="28718">MFFPKLSIAILAALAAVGESRHGQHLHPKYPLGTGSQPASIAHPTTTIYSSITLSPVPLGTGVPSGPGRVYTTVTDAHDVTLTYTLGTGTSTSVVTTTIHRTATETTYVTITPGGQAPGGDDSTTTLSTTSTSTTTVTVLAAETTSSGSGSGPGSGSNGEGCSGQATVTVTERETVTVTASQGVATSAGFTTPVAPNAVVTTTAKPSSTYTEPDCDEPTTTPDSPKATETTSVKLPPAPSTSGSNNPTSVPYPISTIPQTTYLASSGFLTSKKPLPTGFGLRFRD</sequence>
<feature type="region of interest" description="Disordered" evidence="1">
    <location>
        <begin position="203"/>
        <end position="253"/>
    </location>
</feature>